<dbReference type="Pfam" id="PF12796">
    <property type="entry name" value="Ank_2"/>
    <property type="match status" value="1"/>
</dbReference>
<organism evidence="5 6">
    <name type="scientific">Durusdinium trenchii</name>
    <dbReference type="NCBI Taxonomy" id="1381693"/>
    <lineage>
        <taxon>Eukaryota</taxon>
        <taxon>Sar</taxon>
        <taxon>Alveolata</taxon>
        <taxon>Dinophyceae</taxon>
        <taxon>Suessiales</taxon>
        <taxon>Symbiodiniaceae</taxon>
        <taxon>Durusdinium</taxon>
    </lineage>
</organism>
<evidence type="ECO:0000313" key="6">
    <source>
        <dbReference type="Proteomes" id="UP001642484"/>
    </source>
</evidence>
<dbReference type="Pfam" id="PF00023">
    <property type="entry name" value="Ank"/>
    <property type="match status" value="1"/>
</dbReference>
<dbReference type="PANTHER" id="PTHR24198">
    <property type="entry name" value="ANKYRIN REPEAT AND PROTEIN KINASE DOMAIN-CONTAINING PROTEIN"/>
    <property type="match status" value="1"/>
</dbReference>
<feature type="repeat" description="ANK" evidence="3">
    <location>
        <begin position="344"/>
        <end position="376"/>
    </location>
</feature>
<keyword evidence="6" id="KW-1185">Reference proteome</keyword>
<evidence type="ECO:0000256" key="3">
    <source>
        <dbReference type="PROSITE-ProRule" id="PRU00023"/>
    </source>
</evidence>
<feature type="non-terminal residue" evidence="5">
    <location>
        <position position="990"/>
    </location>
</feature>
<dbReference type="SMART" id="SM00248">
    <property type="entry name" value="ANK"/>
    <property type="match status" value="8"/>
</dbReference>
<dbReference type="PANTHER" id="PTHR24198:SF165">
    <property type="entry name" value="ANKYRIN REPEAT-CONTAINING PROTEIN-RELATED"/>
    <property type="match status" value="1"/>
</dbReference>
<gene>
    <name evidence="5" type="ORF">CCMP2556_LOCUS19938</name>
</gene>
<feature type="region of interest" description="Disordered" evidence="4">
    <location>
        <begin position="83"/>
        <end position="108"/>
    </location>
</feature>
<evidence type="ECO:0000256" key="2">
    <source>
        <dbReference type="ARBA" id="ARBA00023043"/>
    </source>
</evidence>
<dbReference type="PROSITE" id="PS50088">
    <property type="entry name" value="ANK_REPEAT"/>
    <property type="match status" value="1"/>
</dbReference>
<sequence>MHLDAAFANLPCVQILHCHFVHWDTCSVAKGSFLSTKINLGFSSLLSTPRGAKPVRRPPHVVKSIAARNVCDSCTTSHMQGLLPAPNVASEDDADQSNRAPQPQPVPFGSGVATGMACPAGKTSRPDTCFMTHRYVKQEIAYLARRIDEVGRYFLALESMVGSGALGPVLERCLKDLEECLQEPDKLKDADEVQSFIDAAVRLGLSPARYKPLQNRLSWLNHGRRHQEIQTELATAAPFADDAVGLQQSIDDGVRSGIGAQELQRARQRLDQLKENETNEEMLRAACRGDFTTVELKLRKGADCNWQQKTSGYSLWHIAADTGDLTLANLAKSFNARTTLLDRSGWTSLMVASANHDRRLVRALLDAGADPGATSASVEMVLECHAEEELQSIKANLDVTGRLESYLATPSLPSLDTGDQLLAGEELLLPTFRRVSGRTALHVALLRPGHESGRLAVLKEILSQDVPGIVNAQDDLGQSPLWYAAKGGFIGCARSLLRAGAFVSLGSMSSLQAAMRFLSATGSTRLTSRGEDIFRLLLRNGGSDCAEQVRDAETFLDTDLAVCEKPSSLEDALASLGAAEAIEEGFLDYSTQLEEEYERRLLIQRPLFGMSLTSAEEAADFAKGALEELTALAYTVAHPAGGYVELGPEPSAIRMSRLYRQQQEHGLVFDDWAAVVGGCEATLIFPKLEDVYQALADLEKAKSCSIRGVKDSLLSGLSTFFREDAAQNHMTQRHQRHAQAKLSVPRFATVDVTSDLEDLPPEDAARAVAVQGLAAATEVALRNLAEDGSGAESLGALERDNLLRGPLFDIESAVLPDVSVWIDCSGCVCLLRLTTERVHEVVQAELDSGRWALEELARAMHLSLQSPEGTDTEDEILEILDAAKTILGKDYLAQVLAIPLQGSWACTVAGLAAHSGLTSVLKILIDAGAPISQPRLPASCAPRGDYSPLSLAIAGQHWECVSLLIASGADPFESCLDDLTRSLHASQGFQ</sequence>
<protein>
    <submittedName>
        <fullName evidence="5">Uncharacterized protein</fullName>
    </submittedName>
</protein>
<evidence type="ECO:0000313" key="5">
    <source>
        <dbReference type="EMBL" id="CAK9035508.1"/>
    </source>
</evidence>
<name>A0ABP0LA84_9DINO</name>
<keyword evidence="2 3" id="KW-0040">ANK repeat</keyword>
<evidence type="ECO:0000256" key="4">
    <source>
        <dbReference type="SAM" id="MobiDB-lite"/>
    </source>
</evidence>
<accession>A0ABP0LA84</accession>
<dbReference type="Gene3D" id="1.25.40.20">
    <property type="entry name" value="Ankyrin repeat-containing domain"/>
    <property type="match status" value="3"/>
</dbReference>
<dbReference type="PROSITE" id="PS50297">
    <property type="entry name" value="ANK_REP_REGION"/>
    <property type="match status" value="1"/>
</dbReference>
<comment type="caution">
    <text evidence="5">The sequence shown here is derived from an EMBL/GenBank/DDBJ whole genome shotgun (WGS) entry which is preliminary data.</text>
</comment>
<dbReference type="EMBL" id="CAXAMN010011547">
    <property type="protein sequence ID" value="CAK9035508.1"/>
    <property type="molecule type" value="Genomic_DNA"/>
</dbReference>
<reference evidence="5 6" key="1">
    <citation type="submission" date="2024-02" db="EMBL/GenBank/DDBJ databases">
        <authorList>
            <person name="Chen Y."/>
            <person name="Shah S."/>
            <person name="Dougan E. K."/>
            <person name="Thang M."/>
            <person name="Chan C."/>
        </authorList>
    </citation>
    <scope>NUCLEOTIDE SEQUENCE [LARGE SCALE GENOMIC DNA]</scope>
</reference>
<evidence type="ECO:0000256" key="1">
    <source>
        <dbReference type="ARBA" id="ARBA00022737"/>
    </source>
</evidence>
<dbReference type="SUPFAM" id="SSF48403">
    <property type="entry name" value="Ankyrin repeat"/>
    <property type="match status" value="2"/>
</dbReference>
<proteinExistence type="predicted"/>
<dbReference type="InterPro" id="IPR036770">
    <property type="entry name" value="Ankyrin_rpt-contain_sf"/>
</dbReference>
<dbReference type="Proteomes" id="UP001642484">
    <property type="component" value="Unassembled WGS sequence"/>
</dbReference>
<keyword evidence="1" id="KW-0677">Repeat</keyword>
<dbReference type="InterPro" id="IPR002110">
    <property type="entry name" value="Ankyrin_rpt"/>
</dbReference>